<dbReference type="SUPFAM" id="SSF46689">
    <property type="entry name" value="Homeodomain-like"/>
    <property type="match status" value="2"/>
</dbReference>
<dbReference type="PANTHER" id="PTHR46796">
    <property type="entry name" value="HTH-TYPE TRANSCRIPTIONAL ACTIVATOR RHAS-RELATED"/>
    <property type="match status" value="1"/>
</dbReference>
<gene>
    <name evidence="5" type="primary">exsA</name>
    <name evidence="5" type="ORF">DUPY_18390</name>
</gene>
<evidence type="ECO:0000259" key="4">
    <source>
        <dbReference type="PROSITE" id="PS01124"/>
    </source>
</evidence>
<dbReference type="PROSITE" id="PS01124">
    <property type="entry name" value="HTH_ARAC_FAMILY_2"/>
    <property type="match status" value="1"/>
</dbReference>
<dbReference type="InterPro" id="IPR009057">
    <property type="entry name" value="Homeodomain-like_sf"/>
</dbReference>
<evidence type="ECO:0000256" key="3">
    <source>
        <dbReference type="ARBA" id="ARBA00023163"/>
    </source>
</evidence>
<reference evidence="6" key="1">
    <citation type="journal article" date="2016" name="Front. Microbiol.">
        <title>Molecular Keys to the Janthinobacterium and Duganella spp. Interaction with the Plant Pathogen Fusarium graminearum.</title>
        <authorList>
            <person name="Haack F.S."/>
            <person name="Poehlein A."/>
            <person name="Kroger C."/>
            <person name="Voigt C.A."/>
            <person name="Piepenbring M."/>
            <person name="Bode H.B."/>
            <person name="Daniel R."/>
            <person name="Schafer W."/>
            <person name="Streit W.R."/>
        </authorList>
    </citation>
    <scope>NUCLEOTIDE SEQUENCE [LARGE SCALE GENOMIC DNA]</scope>
    <source>
        <strain evidence="6">T54</strain>
    </source>
</reference>
<dbReference type="InterPro" id="IPR050204">
    <property type="entry name" value="AraC_XylS_family_regulators"/>
</dbReference>
<dbReference type="Gene3D" id="1.10.10.60">
    <property type="entry name" value="Homeodomain-like"/>
    <property type="match status" value="2"/>
</dbReference>
<keyword evidence="1" id="KW-0805">Transcription regulation</keyword>
<dbReference type="AlphaFoldDB" id="A0A1E7WUD5"/>
<sequence length="281" mass="31727">MRVHAEEEDAAPFSQTPWQIAYDYGTIFYCAAHQVEEQLEVNHHMMGVELTPGIVRTRFNSARWSSDIVFSGALYFVGAGSALEVKKEQPIDFVLASIDPKYFDRFMEEAGIVGAAPRFAFNMLDTTVYAQARQLRRMFLQRDRDVGLFASEFVHNAAGRILQCADTRRRSCRYQLTPHQIRTALEFINDNLSTSLSVATLAQEATGLSGFYFAHAFTAMLGYSPHQYILDRRVSRAHQLITNTMSSLAEISYCVGFSSQAHMTSTFCKRFGVTPGRLRQS</sequence>
<dbReference type="GO" id="GO:0003700">
    <property type="term" value="F:DNA-binding transcription factor activity"/>
    <property type="evidence" value="ECO:0007669"/>
    <property type="project" value="InterPro"/>
</dbReference>
<dbReference type="SMART" id="SM00342">
    <property type="entry name" value="HTH_ARAC"/>
    <property type="match status" value="1"/>
</dbReference>
<dbReference type="Pfam" id="PF12833">
    <property type="entry name" value="HTH_18"/>
    <property type="match status" value="1"/>
</dbReference>
<keyword evidence="3" id="KW-0804">Transcription</keyword>
<dbReference type="InterPro" id="IPR018060">
    <property type="entry name" value="HTH_AraC"/>
</dbReference>
<dbReference type="Proteomes" id="UP000175989">
    <property type="component" value="Unassembled WGS sequence"/>
</dbReference>
<dbReference type="PANTHER" id="PTHR46796:SF14">
    <property type="entry name" value="TRANSCRIPTIONAL REGULATORY PROTEIN"/>
    <property type="match status" value="1"/>
</dbReference>
<proteinExistence type="predicted"/>
<organism evidence="5 6">
    <name type="scientific">Duganella phyllosphaerae</name>
    <dbReference type="NCBI Taxonomy" id="762836"/>
    <lineage>
        <taxon>Bacteria</taxon>
        <taxon>Pseudomonadati</taxon>
        <taxon>Pseudomonadota</taxon>
        <taxon>Betaproteobacteria</taxon>
        <taxon>Burkholderiales</taxon>
        <taxon>Oxalobacteraceae</taxon>
        <taxon>Telluria group</taxon>
        <taxon>Duganella</taxon>
    </lineage>
</organism>
<dbReference type="RefSeq" id="WP_070247537.1">
    <property type="nucleotide sequence ID" value="NZ_LROM01000072.1"/>
</dbReference>
<comment type="caution">
    <text evidence="5">The sequence shown here is derived from an EMBL/GenBank/DDBJ whole genome shotgun (WGS) entry which is preliminary data.</text>
</comment>
<evidence type="ECO:0000256" key="2">
    <source>
        <dbReference type="ARBA" id="ARBA00023125"/>
    </source>
</evidence>
<feature type="domain" description="HTH araC/xylS-type" evidence="4">
    <location>
        <begin position="182"/>
        <end position="281"/>
    </location>
</feature>
<evidence type="ECO:0000313" key="6">
    <source>
        <dbReference type="Proteomes" id="UP000175989"/>
    </source>
</evidence>
<dbReference type="EMBL" id="LROM01000072">
    <property type="protein sequence ID" value="OFA03457.1"/>
    <property type="molecule type" value="Genomic_DNA"/>
</dbReference>
<evidence type="ECO:0000256" key="1">
    <source>
        <dbReference type="ARBA" id="ARBA00023015"/>
    </source>
</evidence>
<keyword evidence="2" id="KW-0238">DNA-binding</keyword>
<protein>
    <submittedName>
        <fullName evidence="5">Exoenzyme S synthesis regulatory protein ExsA</fullName>
    </submittedName>
</protein>
<accession>A0A1E7WUD5</accession>
<dbReference type="GO" id="GO:0043565">
    <property type="term" value="F:sequence-specific DNA binding"/>
    <property type="evidence" value="ECO:0007669"/>
    <property type="project" value="InterPro"/>
</dbReference>
<name>A0A1E7WUD5_9BURK</name>
<evidence type="ECO:0000313" key="5">
    <source>
        <dbReference type="EMBL" id="OFA03457.1"/>
    </source>
</evidence>
<keyword evidence="6" id="KW-1185">Reference proteome</keyword>